<evidence type="ECO:0000259" key="1">
    <source>
        <dbReference type="Pfam" id="PF08423"/>
    </source>
</evidence>
<dbReference type="GO" id="GO:0000730">
    <property type="term" value="P:DNA recombinase assembly"/>
    <property type="evidence" value="ECO:0007669"/>
    <property type="project" value="TreeGrafter"/>
</dbReference>
<dbReference type="GO" id="GO:0003690">
    <property type="term" value="F:double-stranded DNA binding"/>
    <property type="evidence" value="ECO:0007669"/>
    <property type="project" value="TreeGrafter"/>
</dbReference>
<dbReference type="InterPro" id="IPR027417">
    <property type="entry name" value="P-loop_NTPase"/>
</dbReference>
<dbReference type="Gene3D" id="3.40.50.300">
    <property type="entry name" value="P-loop containing nucleotide triphosphate hydrolases"/>
    <property type="match status" value="1"/>
</dbReference>
<evidence type="ECO:0000313" key="2">
    <source>
        <dbReference type="Ensembl" id="ENSCUSP00005024905.1"/>
    </source>
</evidence>
<dbReference type="Pfam" id="PF08423">
    <property type="entry name" value="Rad51"/>
    <property type="match status" value="1"/>
</dbReference>
<protein>
    <recommendedName>
        <fullName evidence="1">Rad51-like C-terminal domain-containing protein</fullName>
    </recommendedName>
</protein>
<accession>A0A8C3V9P5</accession>
<dbReference type="GO" id="GO:0008094">
    <property type="term" value="F:ATP-dependent activity, acting on DNA"/>
    <property type="evidence" value="ECO:0007669"/>
    <property type="project" value="TreeGrafter"/>
</dbReference>
<reference evidence="2" key="2">
    <citation type="submission" date="2025-08" db="UniProtKB">
        <authorList>
            <consortium name="Ensembl"/>
        </authorList>
    </citation>
    <scope>IDENTIFICATION</scope>
</reference>
<dbReference type="GO" id="GO:0042148">
    <property type="term" value="P:DNA strand invasion"/>
    <property type="evidence" value="ECO:0007669"/>
    <property type="project" value="TreeGrafter"/>
</dbReference>
<dbReference type="GO" id="GO:0003697">
    <property type="term" value="F:single-stranded DNA binding"/>
    <property type="evidence" value="ECO:0007669"/>
    <property type="project" value="TreeGrafter"/>
</dbReference>
<sequence length="178" mass="19726">MGWRLLPVNSLIIANLSSLPSKQGESANYFAKFLLCVLSKNLQNNPEILTGVLFPPPFQQHGTNCSDGKGLEEAGFHTVEAVDSAPEKELLSIKGIRENSPGTQWSDIIQITTGSKELGKLLQGEIETGSIMELFGEFHTGKEQLCPSQAVTAQGMWQYLPRLYLWILYSLFIPFLLL</sequence>
<dbReference type="InterPro" id="IPR010995">
    <property type="entry name" value="DNA_repair_Rad51/TF_NusA_a-hlx"/>
</dbReference>
<dbReference type="AlphaFoldDB" id="A0A8C3V9P5"/>
<dbReference type="InterPro" id="IPR013632">
    <property type="entry name" value="Rad51_C"/>
</dbReference>
<feature type="domain" description="Rad51-like C-terminal" evidence="1">
    <location>
        <begin position="106"/>
        <end position="154"/>
    </location>
</feature>
<keyword evidence="3" id="KW-1185">Reference proteome</keyword>
<evidence type="ECO:0000313" key="3">
    <source>
        <dbReference type="Proteomes" id="UP000694563"/>
    </source>
</evidence>
<dbReference type="PANTHER" id="PTHR22942">
    <property type="entry name" value="RECA/RAD51/RADA DNA STRAND-PAIRING FAMILY MEMBER"/>
    <property type="match status" value="1"/>
</dbReference>
<reference evidence="2" key="3">
    <citation type="submission" date="2025-09" db="UniProtKB">
        <authorList>
            <consortium name="Ensembl"/>
        </authorList>
    </citation>
    <scope>IDENTIFICATION</scope>
</reference>
<dbReference type="GO" id="GO:0070192">
    <property type="term" value="P:chromosome organization involved in meiotic cell cycle"/>
    <property type="evidence" value="ECO:0007669"/>
    <property type="project" value="TreeGrafter"/>
</dbReference>
<dbReference type="GO" id="GO:0000794">
    <property type="term" value="C:condensed nuclear chromosome"/>
    <property type="evidence" value="ECO:0007669"/>
    <property type="project" value="TreeGrafter"/>
</dbReference>
<organism evidence="2 3">
    <name type="scientific">Catharus ustulatus</name>
    <name type="common">Russet-backed thrush</name>
    <name type="synonym">Hylocichla ustulatus</name>
    <dbReference type="NCBI Taxonomy" id="91951"/>
    <lineage>
        <taxon>Eukaryota</taxon>
        <taxon>Metazoa</taxon>
        <taxon>Chordata</taxon>
        <taxon>Craniata</taxon>
        <taxon>Vertebrata</taxon>
        <taxon>Euteleostomi</taxon>
        <taxon>Archelosauria</taxon>
        <taxon>Archosauria</taxon>
        <taxon>Dinosauria</taxon>
        <taxon>Saurischia</taxon>
        <taxon>Theropoda</taxon>
        <taxon>Coelurosauria</taxon>
        <taxon>Aves</taxon>
        <taxon>Neognathae</taxon>
        <taxon>Neoaves</taxon>
        <taxon>Telluraves</taxon>
        <taxon>Australaves</taxon>
        <taxon>Passeriformes</taxon>
        <taxon>Turdidae</taxon>
        <taxon>Catharus</taxon>
    </lineage>
</organism>
<dbReference type="Ensembl" id="ENSCUST00005025783.1">
    <property type="protein sequence ID" value="ENSCUSP00005024905.1"/>
    <property type="gene ID" value="ENSCUSG00005015509.1"/>
</dbReference>
<dbReference type="GO" id="GO:0006312">
    <property type="term" value="P:mitotic recombination"/>
    <property type="evidence" value="ECO:0007669"/>
    <property type="project" value="TreeGrafter"/>
</dbReference>
<dbReference type="PANTHER" id="PTHR22942:SF39">
    <property type="entry name" value="DNA REPAIR PROTEIN RAD51 HOMOLOG 1"/>
    <property type="match status" value="1"/>
</dbReference>
<dbReference type="Proteomes" id="UP000694563">
    <property type="component" value="Chromosome 4"/>
</dbReference>
<dbReference type="GO" id="GO:0000166">
    <property type="term" value="F:nucleotide binding"/>
    <property type="evidence" value="ECO:0007669"/>
    <property type="project" value="InterPro"/>
</dbReference>
<dbReference type="Gene3D" id="1.10.150.20">
    <property type="entry name" value="5' to 3' exonuclease, C-terminal subdomain"/>
    <property type="match status" value="1"/>
</dbReference>
<name>A0A8C3V9P5_CATUS</name>
<dbReference type="GO" id="GO:0007131">
    <property type="term" value="P:reciprocal meiotic recombination"/>
    <property type="evidence" value="ECO:0007669"/>
    <property type="project" value="TreeGrafter"/>
</dbReference>
<reference evidence="2" key="1">
    <citation type="submission" date="2020-10" db="EMBL/GenBank/DDBJ databases">
        <title>Catharus ustulatus (Swainson's thrush) genome, bCatUst1, primary haplotype v2.</title>
        <authorList>
            <person name="Delmore K."/>
            <person name="Vafadar M."/>
            <person name="Formenti G."/>
            <person name="Chow W."/>
            <person name="Pelan S."/>
            <person name="Howe K."/>
            <person name="Rhie A."/>
            <person name="Mountcastle J."/>
            <person name="Haase B."/>
            <person name="Fedrigo O."/>
            <person name="Jarvis E.D."/>
        </authorList>
    </citation>
    <scope>NUCLEOTIDE SEQUENCE [LARGE SCALE GENOMIC DNA]</scope>
</reference>
<dbReference type="SUPFAM" id="SSF47794">
    <property type="entry name" value="Rad51 N-terminal domain-like"/>
    <property type="match status" value="1"/>
</dbReference>
<proteinExistence type="predicted"/>
<dbReference type="GO" id="GO:0000150">
    <property type="term" value="F:DNA strand exchange activity"/>
    <property type="evidence" value="ECO:0007669"/>
    <property type="project" value="TreeGrafter"/>
</dbReference>
<dbReference type="SUPFAM" id="SSF52540">
    <property type="entry name" value="P-loop containing nucleoside triphosphate hydrolases"/>
    <property type="match status" value="1"/>
</dbReference>